<evidence type="ECO:0000256" key="1">
    <source>
        <dbReference type="SAM" id="Phobius"/>
    </source>
</evidence>
<evidence type="ECO:0000313" key="3">
    <source>
        <dbReference type="EMBL" id="KUL04349.1"/>
    </source>
</evidence>
<name>A0A101GPL3_9EURY</name>
<dbReference type="AlphaFoldDB" id="A0A101GPL3"/>
<dbReference type="Proteomes" id="UP000054598">
    <property type="component" value="Unassembled WGS sequence"/>
</dbReference>
<reference evidence="2" key="1">
    <citation type="journal article" date="2015" name="MBio">
        <title>Genome-resolved metagenomic analysis reveals roles for candidate phyla and other microbial community members in biogeochemical transformations in oil reservoirs.</title>
        <authorList>
            <person name="Hu P."/>
            <person name="Tom L."/>
            <person name="Singh A."/>
            <person name="Thomas B.C."/>
            <person name="Baker B.J."/>
            <person name="Piceno Y.M."/>
            <person name="Andersen G.L."/>
            <person name="Banfield J.F."/>
        </authorList>
    </citation>
    <scope>NUCLEOTIDE SEQUENCE [LARGE SCALE GENOMIC DNA]</scope>
    <source>
        <strain evidence="2">62_101</strain>
        <strain evidence="3">63_41</strain>
    </source>
</reference>
<evidence type="ECO:0000313" key="5">
    <source>
        <dbReference type="Proteomes" id="UP000054598"/>
    </source>
</evidence>
<dbReference type="EMBL" id="LGHE01000022">
    <property type="protein sequence ID" value="KUL04349.1"/>
    <property type="molecule type" value="Genomic_DNA"/>
</dbReference>
<keyword evidence="1" id="KW-0812">Transmembrane</keyword>
<keyword evidence="1" id="KW-1133">Transmembrane helix</keyword>
<dbReference type="PATRIC" id="fig|2198.3.peg.35"/>
<protein>
    <submittedName>
        <fullName evidence="2">Citrate transporter</fullName>
    </submittedName>
</protein>
<keyword evidence="1" id="KW-0472">Membrane</keyword>
<accession>A0A101GPL3</accession>
<comment type="caution">
    <text evidence="2">The sequence shown here is derived from an EMBL/GenBank/DDBJ whole genome shotgun (WGS) entry which is preliminary data.</text>
</comment>
<proteinExistence type="predicted"/>
<sequence length="75" mass="8090">METQVLLAPLVLVMAGSFGLDPRGLALLELLPTHLVNALLRGPGNYRTRDYVVAGSVMTVVFIVIAVGIVSFLYF</sequence>
<reference evidence="4 5" key="2">
    <citation type="journal article" date="2015" name="MBio">
        <title>Genome-Resolved Metagenomic Analysis Reveals Roles for Candidate Phyla and Other Microbial Community Members in Biogeochemical Transformations in Oil Reservoirs.</title>
        <authorList>
            <person name="Hu P."/>
            <person name="Tom L."/>
            <person name="Singh A."/>
            <person name="Thomas B.C."/>
            <person name="Baker B.J."/>
            <person name="Piceno Y.M."/>
            <person name="Andersen G.L."/>
            <person name="Banfield J.F."/>
        </authorList>
    </citation>
    <scope>NUCLEOTIDE SEQUENCE [LARGE SCALE GENOMIC DNA]</scope>
</reference>
<evidence type="ECO:0000313" key="2">
    <source>
        <dbReference type="EMBL" id="KUK62278.1"/>
    </source>
</evidence>
<dbReference type="Proteomes" id="UP000054323">
    <property type="component" value="Unassembled WGS sequence"/>
</dbReference>
<gene>
    <name evidence="2" type="ORF">XD82_0732</name>
    <name evidence="3" type="ORF">XE10_0349</name>
</gene>
<organism evidence="2 4">
    <name type="scientific">Methanoculleus marisnigri</name>
    <dbReference type="NCBI Taxonomy" id="2198"/>
    <lineage>
        <taxon>Archaea</taxon>
        <taxon>Methanobacteriati</taxon>
        <taxon>Methanobacteriota</taxon>
        <taxon>Stenosarchaea group</taxon>
        <taxon>Methanomicrobia</taxon>
        <taxon>Methanomicrobiales</taxon>
        <taxon>Methanomicrobiaceae</taxon>
        <taxon>Methanoculleus</taxon>
    </lineage>
</organism>
<dbReference type="EMBL" id="LGGD01000072">
    <property type="protein sequence ID" value="KUK62278.1"/>
    <property type="molecule type" value="Genomic_DNA"/>
</dbReference>
<evidence type="ECO:0000313" key="4">
    <source>
        <dbReference type="Proteomes" id="UP000054323"/>
    </source>
</evidence>
<feature type="transmembrane region" description="Helical" evidence="1">
    <location>
        <begin position="51"/>
        <end position="74"/>
    </location>
</feature>